<organism evidence="1 2">
    <name type="scientific">Daucus carota subsp. sativus</name>
    <name type="common">Carrot</name>
    <dbReference type="NCBI Taxonomy" id="79200"/>
    <lineage>
        <taxon>Eukaryota</taxon>
        <taxon>Viridiplantae</taxon>
        <taxon>Streptophyta</taxon>
        <taxon>Embryophyta</taxon>
        <taxon>Tracheophyta</taxon>
        <taxon>Spermatophyta</taxon>
        <taxon>Magnoliopsida</taxon>
        <taxon>eudicotyledons</taxon>
        <taxon>Gunneridae</taxon>
        <taxon>Pentapetalae</taxon>
        <taxon>asterids</taxon>
        <taxon>campanulids</taxon>
        <taxon>Apiales</taxon>
        <taxon>Apiaceae</taxon>
        <taxon>Apioideae</taxon>
        <taxon>Scandiceae</taxon>
        <taxon>Daucinae</taxon>
        <taxon>Daucus</taxon>
        <taxon>Daucus sect. Daucus</taxon>
    </lineage>
</organism>
<reference evidence="1" key="1">
    <citation type="journal article" date="2016" name="Nat. Genet.">
        <title>A high-quality carrot genome assembly provides new insights into carotenoid accumulation and asterid genome evolution.</title>
        <authorList>
            <person name="Iorizzo M."/>
            <person name="Ellison S."/>
            <person name="Senalik D."/>
            <person name="Zeng P."/>
            <person name="Satapoomin P."/>
            <person name="Huang J."/>
            <person name="Bowman M."/>
            <person name="Iovene M."/>
            <person name="Sanseverino W."/>
            <person name="Cavagnaro P."/>
            <person name="Yildiz M."/>
            <person name="Macko-Podgorni A."/>
            <person name="Moranska E."/>
            <person name="Grzebelus E."/>
            <person name="Grzebelus D."/>
            <person name="Ashrafi H."/>
            <person name="Zheng Z."/>
            <person name="Cheng S."/>
            <person name="Spooner D."/>
            <person name="Van Deynze A."/>
            <person name="Simon P."/>
        </authorList>
    </citation>
    <scope>NUCLEOTIDE SEQUENCE</scope>
    <source>
        <tissue evidence="1">Leaf</tissue>
    </source>
</reference>
<dbReference type="Gramene" id="KZM92693">
    <property type="protein sequence ID" value="KZM92693"/>
    <property type="gene ID" value="DCAR_019942"/>
</dbReference>
<accession>A0A164X4G3</accession>
<proteinExistence type="predicted"/>
<evidence type="ECO:0000313" key="1">
    <source>
        <dbReference type="EMBL" id="WOH07116.1"/>
    </source>
</evidence>
<dbReference type="AlphaFoldDB" id="A0A164X4G3"/>
<keyword evidence="2" id="KW-1185">Reference proteome</keyword>
<gene>
    <name evidence="1" type="ORF">DCAR_0626545</name>
</gene>
<evidence type="ECO:0000313" key="2">
    <source>
        <dbReference type="Proteomes" id="UP000077755"/>
    </source>
</evidence>
<dbReference type="Proteomes" id="UP000077755">
    <property type="component" value="Chromosome 6"/>
</dbReference>
<dbReference type="EMBL" id="CP093348">
    <property type="protein sequence ID" value="WOH07116.1"/>
    <property type="molecule type" value="Genomic_DNA"/>
</dbReference>
<name>A0A164X4G3_DAUCS</name>
<protein>
    <submittedName>
        <fullName evidence="1">Uncharacterized protein</fullName>
    </submittedName>
</protein>
<reference evidence="1" key="2">
    <citation type="submission" date="2022-03" db="EMBL/GenBank/DDBJ databases">
        <title>Draft title - Genomic analysis of global carrot germplasm unveils the trajectory of domestication and the origin of high carotenoid orange carrot.</title>
        <authorList>
            <person name="Iorizzo M."/>
            <person name="Ellison S."/>
            <person name="Senalik D."/>
            <person name="Macko-Podgorni A."/>
            <person name="Grzebelus D."/>
            <person name="Bostan H."/>
            <person name="Rolling W."/>
            <person name="Curaba J."/>
            <person name="Simon P."/>
        </authorList>
    </citation>
    <scope>NUCLEOTIDE SEQUENCE</scope>
    <source>
        <tissue evidence="1">Leaf</tissue>
    </source>
</reference>
<sequence length="109" mass="12323">MLLTDLLRQVGKSWDFRGAFTEIERVEKVYYMMMVHKGRKASDKEAVKNADLADLDVEVSDQNIESEDDVEVIDQDVESVDILDVEVFHANLESEEDDGDIKLSVSGSI</sequence>